<keyword evidence="2" id="KW-1185">Reference proteome</keyword>
<sequence>MMILRTWIQDDSKVSASELKALEGVSSTMAMDDASVEECTDVFVTDGTGSQSMHNGDEDDVAGVINMLD</sequence>
<dbReference type="EMBL" id="OZ034822">
    <property type="protein sequence ID" value="CAL1410985.1"/>
    <property type="molecule type" value="Genomic_DNA"/>
</dbReference>
<name>A0AAV2GJQ3_9ROSI</name>
<reference evidence="1 2" key="1">
    <citation type="submission" date="2024-04" db="EMBL/GenBank/DDBJ databases">
        <authorList>
            <person name="Fracassetti M."/>
        </authorList>
    </citation>
    <scope>NUCLEOTIDE SEQUENCE [LARGE SCALE GENOMIC DNA]</scope>
</reference>
<accession>A0AAV2GJQ3</accession>
<proteinExistence type="predicted"/>
<evidence type="ECO:0000313" key="2">
    <source>
        <dbReference type="Proteomes" id="UP001497516"/>
    </source>
</evidence>
<organism evidence="1 2">
    <name type="scientific">Linum trigynum</name>
    <dbReference type="NCBI Taxonomy" id="586398"/>
    <lineage>
        <taxon>Eukaryota</taxon>
        <taxon>Viridiplantae</taxon>
        <taxon>Streptophyta</taxon>
        <taxon>Embryophyta</taxon>
        <taxon>Tracheophyta</taxon>
        <taxon>Spermatophyta</taxon>
        <taxon>Magnoliopsida</taxon>
        <taxon>eudicotyledons</taxon>
        <taxon>Gunneridae</taxon>
        <taxon>Pentapetalae</taxon>
        <taxon>rosids</taxon>
        <taxon>fabids</taxon>
        <taxon>Malpighiales</taxon>
        <taxon>Linaceae</taxon>
        <taxon>Linum</taxon>
    </lineage>
</organism>
<gene>
    <name evidence="1" type="ORF">LTRI10_LOCUS50367</name>
</gene>
<dbReference type="Proteomes" id="UP001497516">
    <property type="component" value="Chromosome 9"/>
</dbReference>
<dbReference type="AlphaFoldDB" id="A0AAV2GJQ3"/>
<protein>
    <submittedName>
        <fullName evidence="1">Uncharacterized protein</fullName>
    </submittedName>
</protein>
<evidence type="ECO:0000313" key="1">
    <source>
        <dbReference type="EMBL" id="CAL1410985.1"/>
    </source>
</evidence>